<protein>
    <recommendedName>
        <fullName evidence="4">TraD/TraG TraM recognition site domain-containing protein</fullName>
    </recommendedName>
</protein>
<organism evidence="2 3">
    <name type="scientific">Candidatus Acidulodesulfobacterium ferriphilum</name>
    <dbReference type="NCBI Taxonomy" id="2597223"/>
    <lineage>
        <taxon>Bacteria</taxon>
        <taxon>Deltaproteobacteria</taxon>
        <taxon>Candidatus Acidulodesulfobacterales</taxon>
        <taxon>Candidatus Acidulodesulfobacterium</taxon>
    </lineage>
</organism>
<dbReference type="InterPro" id="IPR003688">
    <property type="entry name" value="TraG/VirD4"/>
</dbReference>
<dbReference type="Proteomes" id="UP000320813">
    <property type="component" value="Unassembled WGS sequence"/>
</dbReference>
<evidence type="ECO:0000313" key="2">
    <source>
        <dbReference type="EMBL" id="RZD14592.1"/>
    </source>
</evidence>
<dbReference type="Pfam" id="PF02534">
    <property type="entry name" value="T4SS-DNA_transf"/>
    <property type="match status" value="1"/>
</dbReference>
<dbReference type="AlphaFoldDB" id="A0A519BBC9"/>
<name>A0A519BBC9_9DELT</name>
<reference evidence="2 3" key="1">
    <citation type="submission" date="2019-01" db="EMBL/GenBank/DDBJ databases">
        <title>Insights into ecological role of a new deltaproteobacterial order Candidatus Sinidesulfobacterales (Sva0485) by metagenomics and metatranscriptomics.</title>
        <authorList>
            <person name="Tan S."/>
            <person name="Liu J."/>
            <person name="Fang Y."/>
            <person name="Hedlund B.P."/>
            <person name="Lian Z.H."/>
            <person name="Huang L.Y."/>
            <person name="Li J.T."/>
            <person name="Huang L.N."/>
            <person name="Li W.J."/>
            <person name="Jiang H.C."/>
            <person name="Dong H.L."/>
            <person name="Shu W.S."/>
        </authorList>
    </citation>
    <scope>NUCLEOTIDE SEQUENCE [LARGE SCALE GENOMIC DNA]</scope>
    <source>
        <strain evidence="2">AP3</strain>
    </source>
</reference>
<dbReference type="SUPFAM" id="SSF52540">
    <property type="entry name" value="P-loop containing nucleoside triphosphate hydrolases"/>
    <property type="match status" value="1"/>
</dbReference>
<dbReference type="Gene3D" id="3.40.50.300">
    <property type="entry name" value="P-loop containing nucleotide triphosphate hydrolases"/>
    <property type="match status" value="1"/>
</dbReference>
<dbReference type="GO" id="GO:0016020">
    <property type="term" value="C:membrane"/>
    <property type="evidence" value="ECO:0007669"/>
    <property type="project" value="InterPro"/>
</dbReference>
<evidence type="ECO:0008006" key="4">
    <source>
        <dbReference type="Google" id="ProtNLM"/>
    </source>
</evidence>
<accession>A0A519BBC9</accession>
<evidence type="ECO:0000256" key="1">
    <source>
        <dbReference type="SAM" id="Phobius"/>
    </source>
</evidence>
<feature type="transmembrane region" description="Helical" evidence="1">
    <location>
        <begin position="12"/>
        <end position="33"/>
    </location>
</feature>
<proteinExistence type="predicted"/>
<keyword evidence="1" id="KW-0812">Transmembrane</keyword>
<dbReference type="EMBL" id="SGBD01000002">
    <property type="protein sequence ID" value="RZD14592.1"/>
    <property type="molecule type" value="Genomic_DNA"/>
</dbReference>
<evidence type="ECO:0000313" key="3">
    <source>
        <dbReference type="Proteomes" id="UP000320813"/>
    </source>
</evidence>
<sequence>MKKNNSGLIVKIGVSLLIWGFELFYIFIISIFFSDKSIVYYFDYFKYVRLFFILTPVTTWFISAYTFSNMLYNKYLYLKPENRNKNVKKFSKKFEPAWPEEGDFKLVIGEIHNRDGSRKEKPDWLIMDKNGLYTGLIIFGATGTGKTTACAYPYFDQLANCKKWVEDERIGGLILDVKGDFWKEAVRILERNGRQRDIIVIEPGSGCYFNPVHYPRLDAKVIAERLYSVIENMNSNDGRQDSYWKDKSINLLANSIGLIRSCFGYVTLSDIYEIIADEIKLKDMLEYAGNLINAKEKRSNNGRAEKDDNEDNAGGYYENYDDYNALDEIRLAAAYFTGGDFRGLDERTKAIIKSESMRVCSDFIKPLYKETFCPPEEKLNFPGFQDVINSGRIVILRMPESKYGLTGKAIGIMLKLDYFRTVLNRVYNSAADSAINIKRPVVFICDEYQNYVTSGDIESDAEFFARCRQSKAINIVLTQGYSSLKLKLGSEERLNSLLGNIRSSVWLSLSDDYSREKASKICDKEYKLKITENITEQDDGARFNPYVGGLLSEDNTISQGTTKTYEKMPSFDTNDFAGLKLNQAIYRIYSGGGIKGPGIVYLHPIYKPKLKSYFEQ</sequence>
<gene>
    <name evidence="2" type="ORF">EVJ47_05340</name>
</gene>
<dbReference type="InterPro" id="IPR027417">
    <property type="entry name" value="P-loop_NTPase"/>
</dbReference>
<comment type="caution">
    <text evidence="2">The sequence shown here is derived from an EMBL/GenBank/DDBJ whole genome shotgun (WGS) entry which is preliminary data.</text>
</comment>
<keyword evidence="1" id="KW-0472">Membrane</keyword>
<keyword evidence="1" id="KW-1133">Transmembrane helix</keyword>
<feature type="transmembrane region" description="Helical" evidence="1">
    <location>
        <begin position="45"/>
        <end position="67"/>
    </location>
</feature>